<evidence type="ECO:0000313" key="8">
    <source>
        <dbReference type="Proteomes" id="UP000308549"/>
    </source>
</evidence>
<feature type="compositionally biased region" description="Low complexity" evidence="6">
    <location>
        <begin position="30"/>
        <end position="43"/>
    </location>
</feature>
<organism evidence="7 8">
    <name type="scientific">Salinomyces thailandicus</name>
    <dbReference type="NCBI Taxonomy" id="706561"/>
    <lineage>
        <taxon>Eukaryota</taxon>
        <taxon>Fungi</taxon>
        <taxon>Dikarya</taxon>
        <taxon>Ascomycota</taxon>
        <taxon>Pezizomycotina</taxon>
        <taxon>Dothideomycetes</taxon>
        <taxon>Dothideomycetidae</taxon>
        <taxon>Mycosphaerellales</taxon>
        <taxon>Teratosphaeriaceae</taxon>
        <taxon>Salinomyces</taxon>
    </lineage>
</organism>
<dbReference type="GO" id="GO:0004185">
    <property type="term" value="F:serine-type carboxypeptidase activity"/>
    <property type="evidence" value="ECO:0007669"/>
    <property type="project" value="InterPro"/>
</dbReference>
<feature type="region of interest" description="Disordered" evidence="6">
    <location>
        <begin position="28"/>
        <end position="51"/>
    </location>
</feature>
<gene>
    <name evidence="7" type="ORF">B0A50_08649</name>
</gene>
<keyword evidence="8" id="KW-1185">Reference proteome</keyword>
<feature type="compositionally biased region" description="Acidic residues" evidence="6">
    <location>
        <begin position="113"/>
        <end position="124"/>
    </location>
</feature>
<proteinExistence type="inferred from homology"/>
<keyword evidence="3" id="KW-0645">Protease</keyword>
<name>A0A4U0TJE1_9PEZI</name>
<dbReference type="AlphaFoldDB" id="A0A4U0TJE1"/>
<dbReference type="Gene3D" id="3.40.50.1820">
    <property type="entry name" value="alpha/beta hydrolase"/>
    <property type="match status" value="1"/>
</dbReference>
<keyword evidence="4" id="KW-0378">Hydrolase</keyword>
<feature type="region of interest" description="Disordered" evidence="6">
    <location>
        <begin position="100"/>
        <end position="157"/>
    </location>
</feature>
<reference evidence="7 8" key="1">
    <citation type="submission" date="2017-03" db="EMBL/GenBank/DDBJ databases">
        <title>Genomes of endolithic fungi from Antarctica.</title>
        <authorList>
            <person name="Coleine C."/>
            <person name="Masonjones S."/>
            <person name="Stajich J.E."/>
        </authorList>
    </citation>
    <scope>NUCLEOTIDE SEQUENCE [LARGE SCALE GENOMIC DNA]</scope>
    <source>
        <strain evidence="7 8">CCFEE 6315</strain>
    </source>
</reference>
<dbReference type="SUPFAM" id="SSF53474">
    <property type="entry name" value="alpha/beta-Hydrolases"/>
    <property type="match status" value="1"/>
</dbReference>
<keyword evidence="2" id="KW-0121">Carboxypeptidase</keyword>
<dbReference type="EMBL" id="NAJL01000091">
    <property type="protein sequence ID" value="TKA21953.1"/>
    <property type="molecule type" value="Genomic_DNA"/>
</dbReference>
<dbReference type="Pfam" id="PF00450">
    <property type="entry name" value="Peptidase_S10"/>
    <property type="match status" value="1"/>
</dbReference>
<evidence type="ECO:0000256" key="4">
    <source>
        <dbReference type="ARBA" id="ARBA00022801"/>
    </source>
</evidence>
<evidence type="ECO:0000256" key="5">
    <source>
        <dbReference type="ARBA" id="ARBA00023180"/>
    </source>
</evidence>
<comment type="caution">
    <text evidence="7">The sequence shown here is derived from an EMBL/GenBank/DDBJ whole genome shotgun (WGS) entry which is preliminary data.</text>
</comment>
<keyword evidence="5" id="KW-0325">Glycoprotein</keyword>
<evidence type="ECO:0000256" key="3">
    <source>
        <dbReference type="ARBA" id="ARBA00022670"/>
    </source>
</evidence>
<accession>A0A4U0TJE1</accession>
<evidence type="ECO:0000256" key="6">
    <source>
        <dbReference type="SAM" id="MobiDB-lite"/>
    </source>
</evidence>
<dbReference type="OrthoDB" id="443318at2759"/>
<protein>
    <submittedName>
        <fullName evidence="7">Uncharacterized protein</fullName>
    </submittedName>
</protein>
<dbReference type="InterPro" id="IPR001563">
    <property type="entry name" value="Peptidase_S10"/>
</dbReference>
<evidence type="ECO:0000256" key="1">
    <source>
        <dbReference type="ARBA" id="ARBA00009431"/>
    </source>
</evidence>
<comment type="similarity">
    <text evidence="1">Belongs to the peptidase S10 family.</text>
</comment>
<evidence type="ECO:0000313" key="7">
    <source>
        <dbReference type="EMBL" id="TKA21953.1"/>
    </source>
</evidence>
<evidence type="ECO:0000256" key="2">
    <source>
        <dbReference type="ARBA" id="ARBA00022645"/>
    </source>
</evidence>
<dbReference type="Proteomes" id="UP000308549">
    <property type="component" value="Unassembled WGS sequence"/>
</dbReference>
<dbReference type="GO" id="GO:0006508">
    <property type="term" value="P:proteolysis"/>
    <property type="evidence" value="ECO:0007669"/>
    <property type="project" value="UniProtKB-KW"/>
</dbReference>
<dbReference type="InterPro" id="IPR029058">
    <property type="entry name" value="AB_hydrolase_fold"/>
</dbReference>
<sequence length="157" mass="17138">MLTTHSLYTHADYACNIVQGESTSLSILDPTPTSQPQATTPSSGGLTRQHGNLSFTRVYQAGRMVPAYQPEAAYKVFVRGVHSKDIATGLVDLDYVGWEGEAGDRTEGPGSCTEEEEEEEEEVGEAEHPSQNDPTGHFSVLELDKDNDVVASKYHHK</sequence>